<dbReference type="EMBL" id="PDDV01000013">
    <property type="protein sequence ID" value="PEH72364.1"/>
    <property type="molecule type" value="Genomic_DNA"/>
</dbReference>
<gene>
    <name evidence="9" type="primary">fliO</name>
    <name evidence="9" type="ORF">CRM76_10695</name>
</gene>
<comment type="subcellular location">
    <subcellularLocation>
        <location evidence="7">Cell membrane</location>
    </subcellularLocation>
    <subcellularLocation>
        <location evidence="7">Bacterial flagellum basal body</location>
    </subcellularLocation>
</comment>
<dbReference type="AlphaFoldDB" id="A0A2A7U237"/>
<dbReference type="PANTHER" id="PTHR38766">
    <property type="entry name" value="FLAGELLAR PROTEIN FLIO"/>
    <property type="match status" value="1"/>
</dbReference>
<feature type="transmembrane region" description="Helical" evidence="7">
    <location>
        <begin position="23"/>
        <end position="41"/>
    </location>
</feature>
<keyword evidence="4 7" id="KW-0472">Membrane</keyword>
<proteinExistence type="inferred from homology"/>
<evidence type="ECO:0000256" key="2">
    <source>
        <dbReference type="ARBA" id="ARBA00022692"/>
    </source>
</evidence>
<comment type="caution">
    <text evidence="9">The sequence shown here is derived from an EMBL/GenBank/DDBJ whole genome shotgun (WGS) entry which is preliminary data.</text>
</comment>
<evidence type="ECO:0000313" key="10">
    <source>
        <dbReference type="Proteomes" id="UP000219788"/>
    </source>
</evidence>
<evidence type="ECO:0000256" key="3">
    <source>
        <dbReference type="ARBA" id="ARBA00022989"/>
    </source>
</evidence>
<keyword evidence="3 7" id="KW-1133">Transmembrane helix</keyword>
<comment type="similarity">
    <text evidence="6 7">Belongs to the FliO/MopB family.</text>
</comment>
<evidence type="ECO:0000256" key="5">
    <source>
        <dbReference type="ARBA" id="ARBA00023143"/>
    </source>
</evidence>
<dbReference type="PANTHER" id="PTHR38766:SF1">
    <property type="entry name" value="FLAGELLAR PROTEIN FLIO"/>
    <property type="match status" value="1"/>
</dbReference>
<evidence type="ECO:0000256" key="4">
    <source>
        <dbReference type="ARBA" id="ARBA00023136"/>
    </source>
</evidence>
<evidence type="ECO:0000256" key="7">
    <source>
        <dbReference type="RuleBase" id="RU362064"/>
    </source>
</evidence>
<protein>
    <recommendedName>
        <fullName evidence="7">Flagellar protein</fullName>
    </recommendedName>
</protein>
<evidence type="ECO:0000256" key="1">
    <source>
        <dbReference type="ARBA" id="ARBA00022475"/>
    </source>
</evidence>
<dbReference type="OrthoDB" id="6897726at2"/>
<dbReference type="Pfam" id="PF04347">
    <property type="entry name" value="FliO"/>
    <property type="match status" value="1"/>
</dbReference>
<evidence type="ECO:0000313" key="9">
    <source>
        <dbReference type="EMBL" id="PEH72364.1"/>
    </source>
</evidence>
<keyword evidence="2 7" id="KW-0812">Transmembrane</keyword>
<dbReference type="GO" id="GO:0044781">
    <property type="term" value="P:bacterial-type flagellum organization"/>
    <property type="evidence" value="ECO:0007669"/>
    <property type="project" value="UniProtKB-UniRule"/>
</dbReference>
<sequence length="134" mass="14371">MSTAIAALPSAPALPTESVLTQVGGTLGGILLLILVLAWLAKRLGFVARPRGERLLNVRASCNLGQRERLVVVEVDNQCLLLGVTAHTITPLHTFEAPPTPTSPRAGKQAQAASFQQLLRQAARQRFGRNKENS</sequence>
<dbReference type="RefSeq" id="WP_005287429.1">
    <property type="nucleotide sequence ID" value="NZ_AP028090.1"/>
</dbReference>
<dbReference type="NCBIfam" id="TIGR03500">
    <property type="entry name" value="FliO_TIGR"/>
    <property type="match status" value="1"/>
</dbReference>
<evidence type="ECO:0000256" key="6">
    <source>
        <dbReference type="ARBA" id="ARBA00037937"/>
    </source>
</evidence>
<organism evidence="9 10">
    <name type="scientific">Edwardsiella tarda</name>
    <dbReference type="NCBI Taxonomy" id="636"/>
    <lineage>
        <taxon>Bacteria</taxon>
        <taxon>Pseudomonadati</taxon>
        <taxon>Pseudomonadota</taxon>
        <taxon>Gammaproteobacteria</taxon>
        <taxon>Enterobacterales</taxon>
        <taxon>Hafniaceae</taxon>
        <taxon>Edwardsiella</taxon>
    </lineage>
</organism>
<keyword evidence="9" id="KW-0966">Cell projection</keyword>
<keyword evidence="5 7" id="KW-0975">Bacterial flagellum</keyword>
<dbReference type="GO" id="GO:0009425">
    <property type="term" value="C:bacterial-type flagellum basal body"/>
    <property type="evidence" value="ECO:0007669"/>
    <property type="project" value="UniProtKB-SubCell"/>
</dbReference>
<dbReference type="GO" id="GO:0005886">
    <property type="term" value="C:plasma membrane"/>
    <property type="evidence" value="ECO:0007669"/>
    <property type="project" value="UniProtKB-SubCell"/>
</dbReference>
<feature type="region of interest" description="Disordered" evidence="8">
    <location>
        <begin position="93"/>
        <end position="113"/>
    </location>
</feature>
<reference evidence="10" key="1">
    <citation type="submission" date="2017-09" db="EMBL/GenBank/DDBJ databases">
        <title>FDA dAtabase for Regulatory Grade micrObial Sequences (FDA-ARGOS): Supporting development and validation of Infectious Disease Dx tests.</title>
        <authorList>
            <person name="Goldberg B."/>
            <person name="Campos J."/>
            <person name="Tallon L."/>
            <person name="Sadzewicz L."/>
            <person name="Ott S."/>
            <person name="Zhao X."/>
            <person name="Nagaraj S."/>
            <person name="Vavikolanu K."/>
            <person name="Aluvathingal J."/>
            <person name="Nadendla S."/>
            <person name="Geyer C."/>
            <person name="Sichtig H."/>
        </authorList>
    </citation>
    <scope>NUCLEOTIDE SEQUENCE [LARGE SCALE GENOMIC DNA]</scope>
    <source>
        <strain evidence="10">FDAARGOS_370</strain>
    </source>
</reference>
<dbReference type="InterPro" id="IPR022781">
    <property type="entry name" value="Flagellar_biosynth_FliO"/>
</dbReference>
<dbReference type="STRING" id="636.AAW15_06205"/>
<name>A0A2A7U237_EDWTA</name>
<dbReference type="InterPro" id="IPR052205">
    <property type="entry name" value="FliO/MopB"/>
</dbReference>
<keyword evidence="9" id="KW-0282">Flagellum</keyword>
<keyword evidence="9" id="KW-0969">Cilium</keyword>
<dbReference type="GeneID" id="93124520"/>
<accession>A0A2A7U237</accession>
<dbReference type="Proteomes" id="UP000219788">
    <property type="component" value="Unassembled WGS sequence"/>
</dbReference>
<evidence type="ECO:0000256" key="8">
    <source>
        <dbReference type="SAM" id="MobiDB-lite"/>
    </source>
</evidence>
<keyword evidence="1 7" id="KW-1003">Cell membrane</keyword>